<name>A0ABZ2DZ73_RAOOR</name>
<gene>
    <name evidence="2" type="ORF">LM286_05945</name>
</gene>
<evidence type="ECO:0000259" key="1">
    <source>
        <dbReference type="Pfam" id="PF18862"/>
    </source>
</evidence>
<dbReference type="Pfam" id="PF18862">
    <property type="entry name" value="ApeA_NTD1"/>
    <property type="match status" value="1"/>
</dbReference>
<organism evidence="2 3">
    <name type="scientific">Raoultella ornithinolytica</name>
    <name type="common">Klebsiella ornithinolytica</name>
    <dbReference type="NCBI Taxonomy" id="54291"/>
    <lineage>
        <taxon>Bacteria</taxon>
        <taxon>Pseudomonadati</taxon>
        <taxon>Pseudomonadota</taxon>
        <taxon>Gammaproteobacteria</taxon>
        <taxon>Enterobacterales</taxon>
        <taxon>Enterobacteriaceae</taxon>
        <taxon>Klebsiella/Raoultella group</taxon>
        <taxon>Raoultella</taxon>
    </lineage>
</organism>
<dbReference type="InterPro" id="IPR041223">
    <property type="entry name" value="ApeA_NTD"/>
</dbReference>
<protein>
    <recommendedName>
        <fullName evidence="1">ApeA N-terminal domain-containing protein</fullName>
    </recommendedName>
</protein>
<evidence type="ECO:0000313" key="2">
    <source>
        <dbReference type="EMBL" id="WWC12880.1"/>
    </source>
</evidence>
<proteinExistence type="predicted"/>
<evidence type="ECO:0000313" key="3">
    <source>
        <dbReference type="Proteomes" id="UP001350972"/>
    </source>
</evidence>
<dbReference type="Proteomes" id="UP001350972">
    <property type="component" value="Chromosome"/>
</dbReference>
<dbReference type="EMBL" id="CP145163">
    <property type="protein sequence ID" value="WWC12880.1"/>
    <property type="molecule type" value="Genomic_DNA"/>
</dbReference>
<accession>A0ABZ2DZ73</accession>
<dbReference type="RefSeq" id="WP_004866600.1">
    <property type="nucleotide sequence ID" value="NZ_CP145156.1"/>
</dbReference>
<keyword evidence="3" id="KW-1185">Reference proteome</keyword>
<reference evidence="2 3" key="1">
    <citation type="submission" date="2024-02" db="EMBL/GenBank/DDBJ databases">
        <title>Tn5403 promotes plasmid rearrangements and degradation of the Klebsiella pneumoniae carbapenemase (KPC) transposon Tn4401.</title>
        <authorList>
            <person name="Sheppard A.E."/>
            <person name="Barry K.E."/>
            <person name="Parikh H.I."/>
            <person name="Vegesana K."/>
            <person name="Sebra R."/>
            <person name="George S."/>
            <person name="Sanderson N.D."/>
            <person name="Stoesser N."/>
            <person name="Eyre D.W."/>
            <person name="Crook D.W."/>
            <person name="Walker A.S."/>
            <person name="Mathers A.J."/>
        </authorList>
    </citation>
    <scope>NUCLEOTIDE SEQUENCE [LARGE SCALE GENOMIC DNA]</scope>
    <source>
        <strain evidence="2 3">CAV1921</strain>
    </source>
</reference>
<sequence>MKEVELYRDIVNDYRKGSITIDNEDYAAELKITNTGIEIRFFDFNSKMTRDFSSLIILETAVFYGDGLYFRLLGMELSESSFRWLGQTNSFNDYTFSAKGLLYSRTNLNYIEHYQALSFYSNGISHWIGNTLKINKIINDSLVSKLPEQEDLVEFEREIENVGTLGGYYSYKYGGLDGIHTVGMSVTPHVTLHFEKPVNLNGLLENYIDLYMMMRFLIGKQLDFTSVKIHLEKRSNNRDINLYLPEKNNVGSNLHNGMSFSYSSGYHDYSERDFPLHIFDNYFCMENKETNLLLKKFMNYSLIDSDEEKFLGFYRILERATFKQSFYVDENELSILLERAKGIFQKKFKDLSVSKFKRAILRANKSRENTETCIRYYIKSLPQEFVARLGLDKIKIDELCKVRNSMTHQPLFSVSVEKLHDCMVTAKLLVCIILMSRLGFSYNQIEEVANLNGWKEGLSYLI</sequence>
<feature type="domain" description="ApeA N-terminal" evidence="1">
    <location>
        <begin position="23"/>
        <end position="255"/>
    </location>
</feature>